<dbReference type="AlphaFoldDB" id="A0A0F8YMS9"/>
<evidence type="ECO:0000313" key="1">
    <source>
        <dbReference type="EMBL" id="KKK82733.1"/>
    </source>
</evidence>
<accession>A0A0F8YMS9</accession>
<dbReference type="EMBL" id="LAZR01052534">
    <property type="protein sequence ID" value="KKK82733.1"/>
    <property type="molecule type" value="Genomic_DNA"/>
</dbReference>
<reference evidence="1" key="1">
    <citation type="journal article" date="2015" name="Nature">
        <title>Complex archaea that bridge the gap between prokaryotes and eukaryotes.</title>
        <authorList>
            <person name="Spang A."/>
            <person name="Saw J.H."/>
            <person name="Jorgensen S.L."/>
            <person name="Zaremba-Niedzwiedzka K."/>
            <person name="Martijn J."/>
            <person name="Lind A.E."/>
            <person name="van Eijk R."/>
            <person name="Schleper C."/>
            <person name="Guy L."/>
            <person name="Ettema T.J."/>
        </authorList>
    </citation>
    <scope>NUCLEOTIDE SEQUENCE</scope>
</reference>
<proteinExistence type="predicted"/>
<feature type="non-terminal residue" evidence="1">
    <location>
        <position position="142"/>
    </location>
</feature>
<protein>
    <submittedName>
        <fullName evidence="1">Uncharacterized protein</fullName>
    </submittedName>
</protein>
<organism evidence="1">
    <name type="scientific">marine sediment metagenome</name>
    <dbReference type="NCBI Taxonomy" id="412755"/>
    <lineage>
        <taxon>unclassified sequences</taxon>
        <taxon>metagenomes</taxon>
        <taxon>ecological metagenomes</taxon>
    </lineage>
</organism>
<comment type="caution">
    <text evidence="1">The sequence shown here is derived from an EMBL/GenBank/DDBJ whole genome shotgun (WGS) entry which is preliminary data.</text>
</comment>
<name>A0A0F8YMS9_9ZZZZ</name>
<sequence length="142" mass="15573">MTADSNQLQTPRLISIRAQYARSDKFMFASDSLEGFPALIRNAPAFSTVGNPLAGKADFSDTSSVGLLDPDGMIADNLVNNYYLKNSEAVFSIGFAGLATSQYLQIRRLWIEGWQIGEGVVELSFFDMQARVIAEEIPAVNE</sequence>
<gene>
    <name evidence="1" type="ORF">LCGC14_2800450</name>
</gene>